<organism evidence="2 3">
    <name type="scientific">Actinomadura mexicana</name>
    <dbReference type="NCBI Taxonomy" id="134959"/>
    <lineage>
        <taxon>Bacteria</taxon>
        <taxon>Bacillati</taxon>
        <taxon>Actinomycetota</taxon>
        <taxon>Actinomycetes</taxon>
        <taxon>Streptosporangiales</taxon>
        <taxon>Thermomonosporaceae</taxon>
        <taxon>Actinomadura</taxon>
    </lineage>
</organism>
<gene>
    <name evidence="2" type="ORF">SAMN06265355_109133</name>
</gene>
<keyword evidence="3" id="KW-1185">Reference proteome</keyword>
<sequence length="63" mass="6710">MSIWRKSSRSGSTTIQSDCVEVARIDGVVGLRDSKAPTAGHLTMSPSGFTEFIARVKQGDLGI</sequence>
<dbReference type="EMBL" id="FZNP01000009">
    <property type="protein sequence ID" value="SNR97696.1"/>
    <property type="molecule type" value="Genomic_DNA"/>
</dbReference>
<name>A0A239APQ9_9ACTN</name>
<reference evidence="3" key="1">
    <citation type="submission" date="2017-06" db="EMBL/GenBank/DDBJ databases">
        <authorList>
            <person name="Varghese N."/>
            <person name="Submissions S."/>
        </authorList>
    </citation>
    <scope>NUCLEOTIDE SEQUENCE [LARGE SCALE GENOMIC DNA]</scope>
    <source>
        <strain evidence="3">DSM 44485</strain>
    </source>
</reference>
<dbReference type="RefSeq" id="WP_089313978.1">
    <property type="nucleotide sequence ID" value="NZ_FZNP01000009.1"/>
</dbReference>
<dbReference type="Pfam" id="PF04149">
    <property type="entry name" value="DUF397"/>
    <property type="match status" value="1"/>
</dbReference>
<proteinExistence type="predicted"/>
<dbReference type="AlphaFoldDB" id="A0A239APQ9"/>
<evidence type="ECO:0000313" key="3">
    <source>
        <dbReference type="Proteomes" id="UP000198420"/>
    </source>
</evidence>
<dbReference type="Proteomes" id="UP000198420">
    <property type="component" value="Unassembled WGS sequence"/>
</dbReference>
<dbReference type="OrthoDB" id="3430276at2"/>
<protein>
    <recommendedName>
        <fullName evidence="1">DUF397 domain-containing protein</fullName>
    </recommendedName>
</protein>
<evidence type="ECO:0000313" key="2">
    <source>
        <dbReference type="EMBL" id="SNR97696.1"/>
    </source>
</evidence>
<feature type="domain" description="DUF397" evidence="1">
    <location>
        <begin position="4"/>
        <end position="57"/>
    </location>
</feature>
<accession>A0A239APQ9</accession>
<dbReference type="InterPro" id="IPR007278">
    <property type="entry name" value="DUF397"/>
</dbReference>
<evidence type="ECO:0000259" key="1">
    <source>
        <dbReference type="Pfam" id="PF04149"/>
    </source>
</evidence>